<comment type="caution">
    <text evidence="9">The sequence shown here is derived from an EMBL/GenBank/DDBJ whole genome shotgun (WGS) entry which is preliminary data.</text>
</comment>
<dbReference type="InterPro" id="IPR025724">
    <property type="entry name" value="GAG-pre-integrase_dom"/>
</dbReference>
<evidence type="ECO:0000259" key="8">
    <source>
        <dbReference type="PROSITE" id="PS50994"/>
    </source>
</evidence>
<evidence type="ECO:0000256" key="5">
    <source>
        <dbReference type="PROSITE-ProRule" id="PRU00047"/>
    </source>
</evidence>
<dbReference type="Pfam" id="PF03078">
    <property type="entry name" value="ATHILA"/>
    <property type="match status" value="1"/>
</dbReference>
<protein>
    <recommendedName>
        <fullName evidence="11">Gag-pol polyprotein</fullName>
    </recommendedName>
</protein>
<keyword evidence="4" id="KW-0378">Hydrolase</keyword>
<dbReference type="InterPro" id="IPR001584">
    <property type="entry name" value="Integrase_cat-core"/>
</dbReference>
<dbReference type="EMBL" id="JAUUTY010000007">
    <property type="protein sequence ID" value="KAK1607164.1"/>
    <property type="molecule type" value="Genomic_DNA"/>
</dbReference>
<feature type="region of interest" description="Disordered" evidence="6">
    <location>
        <begin position="1346"/>
        <end position="1438"/>
    </location>
</feature>
<evidence type="ECO:0000313" key="9">
    <source>
        <dbReference type="EMBL" id="KAK1607164.1"/>
    </source>
</evidence>
<feature type="region of interest" description="Disordered" evidence="6">
    <location>
        <begin position="251"/>
        <end position="280"/>
    </location>
</feature>
<reference evidence="9" key="1">
    <citation type="submission" date="2023-07" db="EMBL/GenBank/DDBJ databases">
        <title>A chromosome-level genome assembly of Lolium multiflorum.</title>
        <authorList>
            <person name="Chen Y."/>
            <person name="Copetti D."/>
            <person name="Kolliker R."/>
            <person name="Studer B."/>
        </authorList>
    </citation>
    <scope>NUCLEOTIDE SEQUENCE</scope>
    <source>
        <strain evidence="9">02402/16</strain>
        <tissue evidence="9">Leaf</tissue>
    </source>
</reference>
<dbReference type="InterPro" id="IPR057670">
    <property type="entry name" value="SH3_retrovirus"/>
</dbReference>
<dbReference type="Pfam" id="PF14223">
    <property type="entry name" value="Retrotran_gag_2"/>
    <property type="match status" value="1"/>
</dbReference>
<dbReference type="GO" id="GO:0004190">
    <property type="term" value="F:aspartic-type endopeptidase activity"/>
    <property type="evidence" value="ECO:0007669"/>
    <property type="project" value="UniProtKB-KW"/>
</dbReference>
<feature type="compositionally biased region" description="Basic and acidic residues" evidence="6">
    <location>
        <begin position="1406"/>
        <end position="1438"/>
    </location>
</feature>
<dbReference type="PANTHER" id="PTHR42648:SF27">
    <property type="entry name" value="RNA-DIRECTED DNA POLYMERASE"/>
    <property type="match status" value="1"/>
</dbReference>
<dbReference type="GO" id="GO:0003676">
    <property type="term" value="F:nucleic acid binding"/>
    <property type="evidence" value="ECO:0007669"/>
    <property type="project" value="InterPro"/>
</dbReference>
<dbReference type="InterPro" id="IPR036875">
    <property type="entry name" value="Znf_CCHC_sf"/>
</dbReference>
<dbReference type="InterPro" id="IPR004312">
    <property type="entry name" value="ATHILA_Orf1_C"/>
</dbReference>
<feature type="domain" description="CCHC-type" evidence="7">
    <location>
        <begin position="285"/>
        <end position="300"/>
    </location>
</feature>
<dbReference type="SUPFAM" id="SSF53098">
    <property type="entry name" value="Ribonuclease H-like"/>
    <property type="match status" value="1"/>
</dbReference>
<dbReference type="InterPro" id="IPR036397">
    <property type="entry name" value="RNaseH_sf"/>
</dbReference>
<dbReference type="Gene3D" id="3.30.420.10">
    <property type="entry name" value="Ribonuclease H-like superfamily/Ribonuclease H"/>
    <property type="match status" value="1"/>
</dbReference>
<evidence type="ECO:0000256" key="2">
    <source>
        <dbReference type="ARBA" id="ARBA00022723"/>
    </source>
</evidence>
<feature type="domain" description="Integrase catalytic" evidence="8">
    <location>
        <begin position="514"/>
        <end position="690"/>
    </location>
</feature>
<dbReference type="PROSITE" id="PS50158">
    <property type="entry name" value="ZF_CCHC"/>
    <property type="match status" value="1"/>
</dbReference>
<dbReference type="Pfam" id="PF07727">
    <property type="entry name" value="RVT_2"/>
    <property type="match status" value="1"/>
</dbReference>
<dbReference type="SUPFAM" id="SSF56672">
    <property type="entry name" value="DNA/RNA polymerases"/>
    <property type="match status" value="1"/>
</dbReference>
<feature type="compositionally biased region" description="Basic residues" evidence="6">
    <location>
        <begin position="253"/>
        <end position="266"/>
    </location>
</feature>
<dbReference type="GO" id="GO:0008270">
    <property type="term" value="F:zinc ion binding"/>
    <property type="evidence" value="ECO:0007669"/>
    <property type="project" value="UniProtKB-KW"/>
</dbReference>
<dbReference type="Proteomes" id="UP001231189">
    <property type="component" value="Unassembled WGS sequence"/>
</dbReference>
<evidence type="ECO:0008006" key="11">
    <source>
        <dbReference type="Google" id="ProtNLM"/>
    </source>
</evidence>
<feature type="compositionally biased region" description="Polar residues" evidence="6">
    <location>
        <begin position="1384"/>
        <end position="1400"/>
    </location>
</feature>
<dbReference type="Pfam" id="PF13976">
    <property type="entry name" value="gag_pre-integrs"/>
    <property type="match status" value="1"/>
</dbReference>
<keyword evidence="5" id="KW-0863">Zinc-finger</keyword>
<dbReference type="InterPro" id="IPR039537">
    <property type="entry name" value="Retrotran_Ty1/copia-like"/>
</dbReference>
<feature type="region of interest" description="Disordered" evidence="6">
    <location>
        <begin position="1829"/>
        <end position="1852"/>
    </location>
</feature>
<dbReference type="Gene3D" id="4.10.60.10">
    <property type="entry name" value="Zinc finger, CCHC-type"/>
    <property type="match status" value="1"/>
</dbReference>
<gene>
    <name evidence="9" type="ORF">QYE76_030837</name>
</gene>
<dbReference type="PANTHER" id="PTHR42648">
    <property type="entry name" value="TRANSPOSASE, PUTATIVE-RELATED"/>
    <property type="match status" value="1"/>
</dbReference>
<dbReference type="InterPro" id="IPR054722">
    <property type="entry name" value="PolX-like_BBD"/>
</dbReference>
<evidence type="ECO:0000256" key="1">
    <source>
        <dbReference type="ARBA" id="ARBA00022670"/>
    </source>
</evidence>
<dbReference type="SUPFAM" id="SSF57756">
    <property type="entry name" value="Retrovirus zinc finger-like domains"/>
    <property type="match status" value="1"/>
</dbReference>
<keyword evidence="1" id="KW-0645">Protease</keyword>
<dbReference type="CDD" id="cd09272">
    <property type="entry name" value="RNase_HI_RT_Ty1"/>
    <property type="match status" value="1"/>
</dbReference>
<evidence type="ECO:0000256" key="6">
    <source>
        <dbReference type="SAM" id="MobiDB-lite"/>
    </source>
</evidence>
<feature type="compositionally biased region" description="Basic and acidic residues" evidence="6">
    <location>
        <begin position="799"/>
        <end position="821"/>
    </location>
</feature>
<dbReference type="GO" id="GO:0015074">
    <property type="term" value="P:DNA integration"/>
    <property type="evidence" value="ECO:0007669"/>
    <property type="project" value="InterPro"/>
</dbReference>
<organism evidence="9 10">
    <name type="scientific">Lolium multiflorum</name>
    <name type="common">Italian ryegrass</name>
    <name type="synonym">Lolium perenne subsp. multiflorum</name>
    <dbReference type="NCBI Taxonomy" id="4521"/>
    <lineage>
        <taxon>Eukaryota</taxon>
        <taxon>Viridiplantae</taxon>
        <taxon>Streptophyta</taxon>
        <taxon>Embryophyta</taxon>
        <taxon>Tracheophyta</taxon>
        <taxon>Spermatophyta</taxon>
        <taxon>Magnoliopsida</taxon>
        <taxon>Liliopsida</taxon>
        <taxon>Poales</taxon>
        <taxon>Poaceae</taxon>
        <taxon>BOP clade</taxon>
        <taxon>Pooideae</taxon>
        <taxon>Poodae</taxon>
        <taxon>Poeae</taxon>
        <taxon>Poeae Chloroplast Group 2 (Poeae type)</taxon>
        <taxon>Loliodinae</taxon>
        <taxon>Loliinae</taxon>
        <taxon>Lolium</taxon>
    </lineage>
</organism>
<keyword evidence="2" id="KW-0479">Metal-binding</keyword>
<proteinExistence type="predicted"/>
<name>A0AAD8QSA2_LOLMU</name>
<dbReference type="Pfam" id="PF00665">
    <property type="entry name" value="rve"/>
    <property type="match status" value="1"/>
</dbReference>
<dbReference type="PROSITE" id="PS50994">
    <property type="entry name" value="INTEGRASE"/>
    <property type="match status" value="1"/>
</dbReference>
<accession>A0AAD8QSA2</accession>
<evidence type="ECO:0000259" key="7">
    <source>
        <dbReference type="PROSITE" id="PS50158"/>
    </source>
</evidence>
<keyword evidence="5" id="KW-0862">Zinc</keyword>
<dbReference type="Pfam" id="PF25597">
    <property type="entry name" value="SH3_retrovirus"/>
    <property type="match status" value="1"/>
</dbReference>
<feature type="region of interest" description="Disordered" evidence="6">
    <location>
        <begin position="776"/>
        <end position="822"/>
    </location>
</feature>
<dbReference type="InterPro" id="IPR043502">
    <property type="entry name" value="DNA/RNA_pol_sf"/>
</dbReference>
<dbReference type="InterPro" id="IPR012337">
    <property type="entry name" value="RNaseH-like_sf"/>
</dbReference>
<dbReference type="InterPro" id="IPR013103">
    <property type="entry name" value="RVT_2"/>
</dbReference>
<dbReference type="InterPro" id="IPR001878">
    <property type="entry name" value="Znf_CCHC"/>
</dbReference>
<keyword evidence="10" id="KW-1185">Reference proteome</keyword>
<dbReference type="SMART" id="SM00343">
    <property type="entry name" value="ZnF_C2HC"/>
    <property type="match status" value="1"/>
</dbReference>
<keyword evidence="3" id="KW-0064">Aspartyl protease</keyword>
<dbReference type="Pfam" id="PF22936">
    <property type="entry name" value="Pol_BBD"/>
    <property type="match status" value="1"/>
</dbReference>
<dbReference type="GO" id="GO:0006508">
    <property type="term" value="P:proteolysis"/>
    <property type="evidence" value="ECO:0007669"/>
    <property type="project" value="UniProtKB-KW"/>
</dbReference>
<feature type="compositionally biased region" description="Polar residues" evidence="6">
    <location>
        <begin position="1363"/>
        <end position="1372"/>
    </location>
</feature>
<evidence type="ECO:0000256" key="4">
    <source>
        <dbReference type="ARBA" id="ARBA00022801"/>
    </source>
</evidence>
<evidence type="ECO:0000313" key="10">
    <source>
        <dbReference type="Proteomes" id="UP001231189"/>
    </source>
</evidence>
<sequence>MENYSLFMGAAAVMKMAVEMAAVSMEKPSGALPRPADMASPINFNQFLEKEKLKSNGSNFTDWFRHVRIFLNGGNLQYVLDAPLGDPPAETETDEVKNVYATRKTRYSQVQCAILCSLESDLQKRFEHHDPHELMKELKTIFETHAAVECYEASKHFFSCMMEEGSSISEHMLVMTGHAKKLSDLGIVIPNRLGINRVLQSLPPSYKNFVMNYNMQNMNKEFPELFGMLKAAEIEIKKEHQVLMVNKTTSFKKQGKSKGKFKKGGKKAATPPVKPKSGPKPDAECYYCKEKGHWKRNCSKYLADLKSGLVKKKKEGISDIHVIDVYLTGSRTSTWVFDTGSVAHICNSKQELKNKRRLLKDEVTMRVGNGSKVDVIAVGTLPLHLPSGLVLSLNNCYFVPALSMNIISGSCLMQDGYSFKSENNGCSIFMNNIFYGRAPEKNGLFLLDLDSSDTHIHNIDAKRIKLNDNSTYMWHCRLGHIGVKRMKKLHTDGLLESLDFESLDRCEACLMGKMTKTPFSGMMERATDLLEIIHTDVCGPMSVASRGGYRYVLTFTDDLSRYGYIYLMKHKSKTFEKFKEFQSEVENQRNKKIKFLRSDRGGEYLSYEFGMHLKKCGILSQLTPPGTPQRNGVSERRNRTLLDMVRSMMSLTDLPLSFWSYALETATFTLNRAPSKSVETTPYELWFNKKPKLSFLKVWGCEAYVKKLQPDKLEPKAEKCVFIGYPKETIGYTFYHRSEGKIFVAKNGTFLEKEFLTKEVTGRKVELDEIEESLLVDQSSAVPENVPVPPTPATEEANDNDHETSNETATEPRRSTRDRATPDWYDPCLNVMIVDNNDEDPATYEEAMMSPDSNKWQEAMKSEMGSMYDNKVWTLVDLPDSRKAVENKWIFKRKTDADGNITVYKARLVAKGFRQIQGVDYDETFSPVAKLKSVRILLAIAAFFDYEIWQMDVKTAFLNGDIEEELYMVQPKGFVDPKNADKVCKLQRSIYGLKQASRSWNRRFDKVIKDFGFIQCHGEACIYKKVSGSSVAFLILYVDDILLIGNDIELLSSVKGYLNNSFSMKDLGEASYILGIKIYRDRSRRLIGLSQSTYLDKILKKFRMDESKKGFLPMLPGKVLSKTQGPATAEERERMSQIPYASAVGSIMYAMLCTRPDIAHAVSLTSRYQSDPGIEHWTAVKNILKYLKRTKDMFLCYGGDQELVVTSYTDASWNTDPDDSKSQSGYVFILNGAAVSWASSKQCTVAKSSTESEYIAASEASSEAVWMKRFIVELGVVPSALDPLVIYCDNMGAIANAQEPRSHKRLKHIKLRYHSIREYIEDGEVKICKVHTDLNVADPLTKALPRAKHDQHQNAMGVRVEQDSQLIKTSAPSKKKKKKHKNVVESSEPVNDPNSISISDAETESGNEHDKDNDKDDTPDKEEVEKEPEKHAKNKKYTKEDFIAEKHGAVIDCNKGMVTFNVDDKEHTVYFPKRIDKKRKMKKFKFGELFKKGTTSTGRPSRASTQIRRSYNEDVIAPSFAPEEDNGAPNASSFPCYDFLTNAGILDDFFTLVNRAGLATYVGDEREQYYRLTKIFVESFKFHNTQYEPTVAFKIYDNPVTMELEEFCRALDIAPVGTARRIDDNPRDLLELYRGITEDDCRTIQRGKIRNIQLPAIKYFAYYIATSILGRENTSNISSYHLAFLNAALTGQTPYHLGSLIARRLSSRGPIFGGTIALRILTHLRLPLDSNDVPLTPRRLDIAAMKSHHFVTTDSTIDNMVYRMLFADGNEKEIPLPQPGLFNIDRQSWSLTKEEVEEHMKIQEFHQQHDSENAEPSYDCTVTYPDVSSSTYLEPGRSSSYYGDTTSWGPWE</sequence>
<evidence type="ECO:0000256" key="3">
    <source>
        <dbReference type="ARBA" id="ARBA00022750"/>
    </source>
</evidence>